<feature type="domain" description="Glycosyltransferase 2-like" evidence="4">
    <location>
        <begin position="32"/>
        <end position="105"/>
    </location>
</feature>
<evidence type="ECO:0000256" key="1">
    <source>
        <dbReference type="ARBA" id="ARBA00006739"/>
    </source>
</evidence>
<evidence type="ECO:0000313" key="5">
    <source>
        <dbReference type="EMBL" id="PTX14908.1"/>
    </source>
</evidence>
<dbReference type="RefSeq" id="WP_108212924.1">
    <property type="nucleotide sequence ID" value="NZ_QBKI01000009.1"/>
</dbReference>
<keyword evidence="3 5" id="KW-0808">Transferase</keyword>
<evidence type="ECO:0000256" key="2">
    <source>
        <dbReference type="ARBA" id="ARBA00022676"/>
    </source>
</evidence>
<dbReference type="Gene3D" id="3.90.550.10">
    <property type="entry name" value="Spore Coat Polysaccharide Biosynthesis Protein SpsA, Chain A"/>
    <property type="match status" value="1"/>
</dbReference>
<evidence type="ECO:0000259" key="4">
    <source>
        <dbReference type="Pfam" id="PF00535"/>
    </source>
</evidence>
<name>A0A2T5YDW8_9BACT</name>
<gene>
    <name evidence="5" type="ORF">C8N40_1095</name>
</gene>
<reference evidence="5 6" key="1">
    <citation type="submission" date="2018-04" db="EMBL/GenBank/DDBJ databases">
        <title>Genomic Encyclopedia of Archaeal and Bacterial Type Strains, Phase II (KMG-II): from individual species to whole genera.</title>
        <authorList>
            <person name="Goeker M."/>
        </authorList>
    </citation>
    <scope>NUCLEOTIDE SEQUENCE [LARGE SCALE GENOMIC DNA]</scope>
    <source>
        <strain evidence="5 6">DSM 100162</strain>
    </source>
</reference>
<dbReference type="CDD" id="cd02526">
    <property type="entry name" value="GT2_RfbF_like"/>
    <property type="match status" value="1"/>
</dbReference>
<proteinExistence type="inferred from homology"/>
<evidence type="ECO:0000313" key="6">
    <source>
        <dbReference type="Proteomes" id="UP000244225"/>
    </source>
</evidence>
<dbReference type="AlphaFoldDB" id="A0A2T5YDW8"/>
<sequence>MFHNIAGVVVLYKPDAEVVDNIQSYSDKIGKLYVVDNSNDTSDYVVDALRKSNTQVDYIGLKKNHGIAWALNIAASKALAEGFSWLLMMDQDSKFSENMVKKLIATTSVVETAQIGIIAPRYLEDDSIPAPDKLEEAYSVITSGSLLNLNAYKEVGPFRDNLFIDFVDHEYCLRLLQHQYKIVVNNEAKLHHKLGNLSCHNLFGWKLCTSNHSYVRRYYITRNRLEILHKFKDQFPEFLATEKNKNLVEIVKVLLFEKDKFRKLKSFIHGYIDFKRKKFGEYSHR</sequence>
<comment type="caution">
    <text evidence="5">The sequence shown here is derived from an EMBL/GenBank/DDBJ whole genome shotgun (WGS) entry which is preliminary data.</text>
</comment>
<dbReference type="PANTHER" id="PTHR43179:SF12">
    <property type="entry name" value="GALACTOFURANOSYLTRANSFERASE GLFT2"/>
    <property type="match status" value="1"/>
</dbReference>
<accession>A0A2T5YDW8</accession>
<organism evidence="5 6">
    <name type="scientific">Pontibacter mucosus</name>
    <dbReference type="NCBI Taxonomy" id="1649266"/>
    <lineage>
        <taxon>Bacteria</taxon>
        <taxon>Pseudomonadati</taxon>
        <taxon>Bacteroidota</taxon>
        <taxon>Cytophagia</taxon>
        <taxon>Cytophagales</taxon>
        <taxon>Hymenobacteraceae</taxon>
        <taxon>Pontibacter</taxon>
    </lineage>
</organism>
<evidence type="ECO:0000256" key="3">
    <source>
        <dbReference type="ARBA" id="ARBA00022679"/>
    </source>
</evidence>
<protein>
    <submittedName>
        <fullName evidence="5">Rhamnosyltransferase</fullName>
    </submittedName>
</protein>
<comment type="similarity">
    <text evidence="1">Belongs to the glycosyltransferase 2 family.</text>
</comment>
<dbReference type="PANTHER" id="PTHR43179">
    <property type="entry name" value="RHAMNOSYLTRANSFERASE WBBL"/>
    <property type="match status" value="1"/>
</dbReference>
<dbReference type="GO" id="GO:0016757">
    <property type="term" value="F:glycosyltransferase activity"/>
    <property type="evidence" value="ECO:0007669"/>
    <property type="project" value="UniProtKB-KW"/>
</dbReference>
<dbReference type="SUPFAM" id="SSF53448">
    <property type="entry name" value="Nucleotide-diphospho-sugar transferases"/>
    <property type="match status" value="1"/>
</dbReference>
<dbReference type="Proteomes" id="UP000244225">
    <property type="component" value="Unassembled WGS sequence"/>
</dbReference>
<dbReference type="InterPro" id="IPR001173">
    <property type="entry name" value="Glyco_trans_2-like"/>
</dbReference>
<keyword evidence="2" id="KW-0328">Glycosyltransferase</keyword>
<dbReference type="EMBL" id="QBKI01000009">
    <property type="protein sequence ID" value="PTX14908.1"/>
    <property type="molecule type" value="Genomic_DNA"/>
</dbReference>
<dbReference type="InterPro" id="IPR029044">
    <property type="entry name" value="Nucleotide-diphossugar_trans"/>
</dbReference>
<dbReference type="OrthoDB" id="9771846at2"/>
<dbReference type="Pfam" id="PF00535">
    <property type="entry name" value="Glycos_transf_2"/>
    <property type="match status" value="1"/>
</dbReference>
<keyword evidence="6" id="KW-1185">Reference proteome</keyword>